<dbReference type="Pfam" id="PF01596">
    <property type="entry name" value="Methyltransf_3"/>
    <property type="match status" value="1"/>
</dbReference>
<evidence type="ECO:0000313" key="4">
    <source>
        <dbReference type="EMBL" id="KCZ53972.1"/>
    </source>
</evidence>
<gene>
    <name evidence="4" type="ORF">HY29_02570</name>
</gene>
<evidence type="ECO:0000256" key="3">
    <source>
        <dbReference type="ARBA" id="ARBA00022691"/>
    </source>
</evidence>
<evidence type="ECO:0000256" key="2">
    <source>
        <dbReference type="ARBA" id="ARBA00022679"/>
    </source>
</evidence>
<reference evidence="4 5" key="1">
    <citation type="journal article" date="2014" name="Antonie Van Leeuwenhoek">
        <title>Hyphomonas beringensis sp. nov. and Hyphomonas chukchiensis sp. nov., isolated from surface seawater of the Bering Sea and Chukchi Sea.</title>
        <authorList>
            <person name="Li C."/>
            <person name="Lai Q."/>
            <person name="Li G."/>
            <person name="Dong C."/>
            <person name="Wang J."/>
            <person name="Liao Y."/>
            <person name="Shao Z."/>
        </authorList>
    </citation>
    <scope>NUCLEOTIDE SEQUENCE [LARGE SCALE GENOMIC DNA]</scope>
    <source>
        <strain evidence="4 5">25B14_1</strain>
    </source>
</reference>
<proteinExistence type="predicted"/>
<dbReference type="PROSITE" id="PS51682">
    <property type="entry name" value="SAM_OMT_I"/>
    <property type="match status" value="1"/>
</dbReference>
<evidence type="ECO:0000256" key="1">
    <source>
        <dbReference type="ARBA" id="ARBA00022603"/>
    </source>
</evidence>
<dbReference type="InterPro" id="IPR050362">
    <property type="entry name" value="Cation-dep_OMT"/>
</dbReference>
<evidence type="ECO:0000313" key="5">
    <source>
        <dbReference type="Proteomes" id="UP000027037"/>
    </source>
</evidence>
<keyword evidence="2" id="KW-0808">Transferase</keyword>
<organism evidence="4 5">
    <name type="scientific">Hyphomonas beringensis</name>
    <dbReference type="NCBI Taxonomy" id="1280946"/>
    <lineage>
        <taxon>Bacteria</taxon>
        <taxon>Pseudomonadati</taxon>
        <taxon>Pseudomonadota</taxon>
        <taxon>Alphaproteobacteria</taxon>
        <taxon>Hyphomonadales</taxon>
        <taxon>Hyphomonadaceae</taxon>
        <taxon>Hyphomonas</taxon>
    </lineage>
</organism>
<dbReference type="PANTHER" id="PTHR10509">
    <property type="entry name" value="O-METHYLTRANSFERASE-RELATED"/>
    <property type="match status" value="1"/>
</dbReference>
<dbReference type="GO" id="GO:0032259">
    <property type="term" value="P:methylation"/>
    <property type="evidence" value="ECO:0007669"/>
    <property type="project" value="UniProtKB-KW"/>
</dbReference>
<dbReference type="InterPro" id="IPR029063">
    <property type="entry name" value="SAM-dependent_MTases_sf"/>
</dbReference>
<dbReference type="RefSeq" id="WP_034796636.1">
    <property type="nucleotide sequence ID" value="NZ_AWFF01000043.1"/>
</dbReference>
<keyword evidence="1" id="KW-0489">Methyltransferase</keyword>
<keyword evidence="5" id="KW-1185">Reference proteome</keyword>
<accession>A0A062U6R1</accession>
<sequence>MTKNTSLPEDLDAYFESHLLPSDAALEAADHRSQQAGLVPHAVSPLQGAFLQILAKAVSARRILEIGTLGGYSTIWLARALPADGTLVSLEISQANRAVALQNILDAGLSHLVDIRLGAAADLLQAMIASGEPSYDFIFIDADKRSNPIYWESALKLSHKGTLIIVDNVVRNGAILDDKTTDPDVIGVQDLLDLMSKSTGITATALQTVGSKGHDGFAIAMVD</sequence>
<keyword evidence="3" id="KW-0949">S-adenosyl-L-methionine</keyword>
<dbReference type="InterPro" id="IPR002935">
    <property type="entry name" value="SAM_O-MeTrfase"/>
</dbReference>
<dbReference type="GO" id="GO:0008757">
    <property type="term" value="F:S-adenosylmethionine-dependent methyltransferase activity"/>
    <property type="evidence" value="ECO:0007669"/>
    <property type="project" value="TreeGrafter"/>
</dbReference>
<dbReference type="PATRIC" id="fig|1280946.3.peg.2143"/>
<dbReference type="PANTHER" id="PTHR10509:SF14">
    <property type="entry name" value="CAFFEOYL-COA O-METHYLTRANSFERASE 3-RELATED"/>
    <property type="match status" value="1"/>
</dbReference>
<dbReference type="STRING" id="1280946.HY29_02570"/>
<evidence type="ECO:0008006" key="6">
    <source>
        <dbReference type="Google" id="ProtNLM"/>
    </source>
</evidence>
<name>A0A062U6R1_9PROT</name>
<comment type="caution">
    <text evidence="4">The sequence shown here is derived from an EMBL/GenBank/DDBJ whole genome shotgun (WGS) entry which is preliminary data.</text>
</comment>
<dbReference type="Gene3D" id="3.40.50.150">
    <property type="entry name" value="Vaccinia Virus protein VP39"/>
    <property type="match status" value="1"/>
</dbReference>
<dbReference type="OrthoDB" id="9799672at2"/>
<protein>
    <recommendedName>
        <fullName evidence="6">O-methyltransferase</fullName>
    </recommendedName>
</protein>
<dbReference type="eggNOG" id="COG4122">
    <property type="taxonomic scope" value="Bacteria"/>
</dbReference>
<dbReference type="SUPFAM" id="SSF53335">
    <property type="entry name" value="S-adenosyl-L-methionine-dependent methyltransferases"/>
    <property type="match status" value="1"/>
</dbReference>
<dbReference type="Proteomes" id="UP000027037">
    <property type="component" value="Unassembled WGS sequence"/>
</dbReference>
<dbReference type="AlphaFoldDB" id="A0A062U6R1"/>
<dbReference type="EMBL" id="AWFF01000043">
    <property type="protein sequence ID" value="KCZ53972.1"/>
    <property type="molecule type" value="Genomic_DNA"/>
</dbReference>
<dbReference type="GO" id="GO:0008171">
    <property type="term" value="F:O-methyltransferase activity"/>
    <property type="evidence" value="ECO:0007669"/>
    <property type="project" value="InterPro"/>
</dbReference>